<dbReference type="SUPFAM" id="SSF46689">
    <property type="entry name" value="Homeodomain-like"/>
    <property type="match status" value="1"/>
</dbReference>
<evidence type="ECO:0000313" key="3">
    <source>
        <dbReference type="Proteomes" id="UP000585638"/>
    </source>
</evidence>
<name>A0A7W9KFT7_9PSEU</name>
<dbReference type="InterPro" id="IPR041485">
    <property type="entry name" value="TetR_C_36"/>
</dbReference>
<reference evidence="2 3" key="1">
    <citation type="submission" date="2020-08" db="EMBL/GenBank/DDBJ databases">
        <title>Sequencing the genomes of 1000 actinobacteria strains.</title>
        <authorList>
            <person name="Klenk H.-P."/>
        </authorList>
    </citation>
    <scope>NUCLEOTIDE SEQUENCE [LARGE SCALE GENOMIC DNA]</scope>
    <source>
        <strain evidence="2 3">DSM 43851</strain>
    </source>
</reference>
<dbReference type="InterPro" id="IPR009057">
    <property type="entry name" value="Homeodomain-like_sf"/>
</dbReference>
<feature type="domain" description="QsdR TetR regulatory C-terminal" evidence="1">
    <location>
        <begin position="72"/>
        <end position="176"/>
    </location>
</feature>
<proteinExistence type="predicted"/>
<dbReference type="Pfam" id="PF18598">
    <property type="entry name" value="TetR_C_36"/>
    <property type="match status" value="1"/>
</dbReference>
<dbReference type="EMBL" id="JACHIR010000001">
    <property type="protein sequence ID" value="MBB5891842.1"/>
    <property type="molecule type" value="Genomic_DNA"/>
</dbReference>
<dbReference type="RefSeq" id="WP_184862236.1">
    <property type="nucleotide sequence ID" value="NZ_BAAAWY010000007.1"/>
</dbReference>
<organism evidence="2 3">
    <name type="scientific">Kutzneria kofuensis</name>
    <dbReference type="NCBI Taxonomy" id="103725"/>
    <lineage>
        <taxon>Bacteria</taxon>
        <taxon>Bacillati</taxon>
        <taxon>Actinomycetota</taxon>
        <taxon>Actinomycetes</taxon>
        <taxon>Pseudonocardiales</taxon>
        <taxon>Pseudonocardiaceae</taxon>
        <taxon>Kutzneria</taxon>
    </lineage>
</organism>
<comment type="caution">
    <text evidence="2">The sequence shown here is derived from an EMBL/GenBank/DDBJ whole genome shotgun (WGS) entry which is preliminary data.</text>
</comment>
<evidence type="ECO:0000313" key="2">
    <source>
        <dbReference type="EMBL" id="MBB5891842.1"/>
    </source>
</evidence>
<dbReference type="Proteomes" id="UP000585638">
    <property type="component" value="Unassembled WGS sequence"/>
</dbReference>
<keyword evidence="3" id="KW-1185">Reference proteome</keyword>
<accession>A0A7W9KFT7</accession>
<dbReference type="AlphaFoldDB" id="A0A7W9KFT7"/>
<protein>
    <submittedName>
        <fullName evidence="2">AcrR family transcriptional regulator</fullName>
    </submittedName>
</protein>
<dbReference type="Gene3D" id="1.10.357.10">
    <property type="entry name" value="Tetracycline Repressor, domain 2"/>
    <property type="match status" value="1"/>
</dbReference>
<evidence type="ECO:0000259" key="1">
    <source>
        <dbReference type="Pfam" id="PF18598"/>
    </source>
</evidence>
<gene>
    <name evidence="2" type="ORF">BJ998_003038</name>
</gene>
<sequence length="186" mass="20048">MTRNSAEDVVRAATAAYLAGRPLDMSALAADLGLSRATLYRRIGNHDALVGMVLAEQTERTFRACADSVSAEGLDRVRAVFERFMYAVIGAEPLRAFIARDPLLFIRIVLAPGHVEQRATALFAKLLAESGVDFALPPAALAQAIVRIGDSFMYTHLLGGHEPETDNVITLVNLLLDSARAGSGRR</sequence>